<feature type="transmembrane region" description="Helical" evidence="1">
    <location>
        <begin position="202"/>
        <end position="218"/>
    </location>
</feature>
<reference evidence="4" key="2">
    <citation type="submission" date="2023-07" db="EMBL/GenBank/DDBJ databases">
        <title>Genome mining of underrepresented organisms for secondary metabolites.</title>
        <authorList>
            <person name="D'Agostino P.M."/>
        </authorList>
    </citation>
    <scope>NUCLEOTIDE SEQUENCE [LARGE SCALE GENOMIC DNA]</scope>
    <source>
        <strain evidence="4">WS4403</strain>
    </source>
</reference>
<feature type="transmembrane region" description="Helical" evidence="1">
    <location>
        <begin position="32"/>
        <end position="49"/>
    </location>
</feature>
<evidence type="ECO:0000259" key="2">
    <source>
        <dbReference type="Pfam" id="PF01757"/>
    </source>
</evidence>
<organism evidence="3 4">
    <name type="scientific">Winslowiella toletana</name>
    <dbReference type="NCBI Taxonomy" id="92490"/>
    <lineage>
        <taxon>Bacteria</taxon>
        <taxon>Pseudomonadati</taxon>
        <taxon>Pseudomonadota</taxon>
        <taxon>Gammaproteobacteria</taxon>
        <taxon>Enterobacterales</taxon>
        <taxon>Erwiniaceae</taxon>
        <taxon>Winslowiella</taxon>
    </lineage>
</organism>
<gene>
    <name evidence="3" type="ORF">J2125_000640</name>
</gene>
<proteinExistence type="predicted"/>
<reference evidence="3 4" key="1">
    <citation type="submission" date="2021-03" db="EMBL/GenBank/DDBJ databases">
        <authorList>
            <person name="D'Agostino P."/>
            <person name="Huntemann M."/>
            <person name="Clum A."/>
            <person name="Spunde A."/>
            <person name="Palaniappan K."/>
            <person name="Ritter S."/>
            <person name="Mikhailova N."/>
            <person name="Chen I.-M."/>
            <person name="Stamatis D."/>
            <person name="Reddy T."/>
            <person name="O'Malley R."/>
            <person name="Daum C."/>
            <person name="Shapiro N."/>
            <person name="Ivanova N."/>
            <person name="Kyrpides N."/>
            <person name="Woyke T."/>
        </authorList>
    </citation>
    <scope>NUCLEOTIDE SEQUENCE [LARGE SCALE GENOMIC DNA]</scope>
    <source>
        <strain evidence="3 4">WS4403</strain>
    </source>
</reference>
<feature type="transmembrane region" description="Helical" evidence="1">
    <location>
        <begin position="255"/>
        <end position="273"/>
    </location>
</feature>
<feature type="transmembrane region" description="Helical" evidence="1">
    <location>
        <begin position="127"/>
        <end position="145"/>
    </location>
</feature>
<feature type="transmembrane region" description="Helical" evidence="1">
    <location>
        <begin position="179"/>
        <end position="195"/>
    </location>
</feature>
<dbReference type="InterPro" id="IPR002656">
    <property type="entry name" value="Acyl_transf_3_dom"/>
</dbReference>
<evidence type="ECO:0000313" key="3">
    <source>
        <dbReference type="EMBL" id="MBP2167448.1"/>
    </source>
</evidence>
<name>A0ABS4P485_9GAMM</name>
<feature type="domain" description="Acyltransferase 3" evidence="2">
    <location>
        <begin position="1"/>
        <end position="300"/>
    </location>
</feature>
<sequence length="317" mass="36223">MVIIFHFFIQISIVKGEKKIDLVSTFDKSTDLGSIAVGVFVIVSGFSLMNSNLNNPNFNPGDFYLKRFLSIYPSFWLSYSLAALSGYIYYGHLPNNAQAWTLIFSFIGLDGLINQIIPTYYMVGEWFLGMIIILYILFPLMLFLIKINPLLLTISVLTISIITNYYYTELFTLKKWTNPIFQANLMIFGMNYCYYSLSKNNQINAILFITGFTSLFILEPLVKSFIYPCLLFILLAYLGNHLLIDRNIARVISFIAKYSFATFLVHHKVIFYISQSFNNINNPIAVPIAFITSIIISLVIGFCVTNLCNKIVKKILS</sequence>
<feature type="transmembrane region" description="Helical" evidence="1">
    <location>
        <begin position="69"/>
        <end position="90"/>
    </location>
</feature>
<dbReference type="Proteomes" id="UP001195624">
    <property type="component" value="Unassembled WGS sequence"/>
</dbReference>
<dbReference type="Pfam" id="PF01757">
    <property type="entry name" value="Acyl_transf_3"/>
    <property type="match status" value="1"/>
</dbReference>
<accession>A0ABS4P485</accession>
<keyword evidence="1" id="KW-1133">Transmembrane helix</keyword>
<feature type="transmembrane region" description="Helical" evidence="1">
    <location>
        <begin position="224"/>
        <end position="243"/>
    </location>
</feature>
<keyword evidence="1" id="KW-0472">Membrane</keyword>
<feature type="transmembrane region" description="Helical" evidence="1">
    <location>
        <begin position="150"/>
        <end position="167"/>
    </location>
</feature>
<protein>
    <submittedName>
        <fullName evidence="3">Peptidoglycan/LPS O-acetylase OafA/YrhL</fullName>
    </submittedName>
</protein>
<feature type="transmembrane region" description="Helical" evidence="1">
    <location>
        <begin position="102"/>
        <end position="121"/>
    </location>
</feature>
<keyword evidence="1" id="KW-0812">Transmembrane</keyword>
<keyword evidence="4" id="KW-1185">Reference proteome</keyword>
<comment type="caution">
    <text evidence="3">The sequence shown here is derived from an EMBL/GenBank/DDBJ whole genome shotgun (WGS) entry which is preliminary data.</text>
</comment>
<evidence type="ECO:0000313" key="4">
    <source>
        <dbReference type="Proteomes" id="UP001195624"/>
    </source>
</evidence>
<dbReference type="EMBL" id="JAGGMQ010000001">
    <property type="protein sequence ID" value="MBP2167448.1"/>
    <property type="molecule type" value="Genomic_DNA"/>
</dbReference>
<evidence type="ECO:0000256" key="1">
    <source>
        <dbReference type="SAM" id="Phobius"/>
    </source>
</evidence>
<feature type="transmembrane region" description="Helical" evidence="1">
    <location>
        <begin position="285"/>
        <end position="308"/>
    </location>
</feature>